<evidence type="ECO:0000259" key="4">
    <source>
        <dbReference type="Pfam" id="PF23314"/>
    </source>
</evidence>
<accession>A0AAZ3P9M6</accession>
<feature type="region of interest" description="Disordered" evidence="2">
    <location>
        <begin position="1280"/>
        <end position="1302"/>
    </location>
</feature>
<feature type="region of interest" description="Disordered" evidence="2">
    <location>
        <begin position="570"/>
        <end position="629"/>
    </location>
</feature>
<dbReference type="PANTHER" id="PTHR16207:SF10">
    <property type="entry name" value="PROTEIN TASOR 2"/>
    <property type="match status" value="1"/>
</dbReference>
<feature type="compositionally biased region" description="Basic and acidic residues" evidence="2">
    <location>
        <begin position="2358"/>
        <end position="2367"/>
    </location>
</feature>
<feature type="region of interest" description="Disordered" evidence="2">
    <location>
        <begin position="2357"/>
        <end position="2392"/>
    </location>
</feature>
<feature type="compositionally biased region" description="Polar residues" evidence="2">
    <location>
        <begin position="2638"/>
        <end position="2649"/>
    </location>
</feature>
<feature type="region of interest" description="Disordered" evidence="2">
    <location>
        <begin position="667"/>
        <end position="693"/>
    </location>
</feature>
<feature type="domain" description="TASOR pseudo-PARP" evidence="3">
    <location>
        <begin position="68"/>
        <end position="215"/>
    </location>
</feature>
<feature type="domain" description="TASOR alpha/beta" evidence="4">
    <location>
        <begin position="3230"/>
        <end position="3325"/>
    </location>
</feature>
<feature type="region of interest" description="Disordered" evidence="2">
    <location>
        <begin position="2753"/>
        <end position="2773"/>
    </location>
</feature>
<dbReference type="Pfam" id="PF12509">
    <property type="entry name" value="DUF3715"/>
    <property type="match status" value="1"/>
</dbReference>
<feature type="compositionally biased region" description="Basic and acidic residues" evidence="2">
    <location>
        <begin position="3181"/>
        <end position="3190"/>
    </location>
</feature>
<proteinExistence type="inferred from homology"/>
<reference evidence="6" key="3">
    <citation type="submission" date="2025-09" db="UniProtKB">
        <authorList>
            <consortium name="Ensembl"/>
        </authorList>
    </citation>
    <scope>IDENTIFICATION</scope>
</reference>
<dbReference type="GO" id="GO:0045814">
    <property type="term" value="P:negative regulation of gene expression, epigenetic"/>
    <property type="evidence" value="ECO:0007669"/>
    <property type="project" value="InterPro"/>
</dbReference>
<dbReference type="Pfam" id="PF23314">
    <property type="entry name" value="TASOR_alpha-beta"/>
    <property type="match status" value="1"/>
</dbReference>
<dbReference type="InterPro" id="IPR056242">
    <property type="entry name" value="PIN_TASOR"/>
</dbReference>
<dbReference type="InterPro" id="IPR056243">
    <property type="entry name" value="TASOR_ab_dom"/>
</dbReference>
<protein>
    <recommendedName>
        <fullName evidence="8">DUF3715 domain-containing protein</fullName>
    </recommendedName>
</protein>
<sequence>MEIENGAARGVLLPVLPGSEPFDNSILPPLQNMYMYEESKQSFRYNSAFLIKNTTLQERYEAFRTERRGMGYSEEELEESYGFLLFDDKNKANKLGETGVIPGHSTCSTLGDPSKGVYVSKYSDCLDLNRWYHGKSGYIAIIRLTKGRVRDVTENYTVNYTPPSNGFDCHVSEQLSAVSANTSSFLAFERTQYYMYELPGGGADSTVQPPSHACPFAIVAFSYWDTKTPASEDQEKSEEEKTVFHYYPWRGQLQISSQVYHVGLKSSTGPLIPAKLPTVMAVDGAIKMSDLRQKLPKAMFETCFIGEVSLEGMGWSLYELAPSEAEDTSLSQLTHELKEKDLALVIQLNDSGFLILLHSSHFLTYEDAGSNKPEVLQGMFVFPDSRAIQRDTKICSKKPSLSPEGLQVVPALNYAETEVEKCLPEQSWELRGLLEQHIQSYAALIHPGLTISPSREASIFPDQFDVPDALKYLYSTPKWTEMGWKCLKSYFHQPGSFELSVSRATELLAAGREERGDEPDDDVYYCLSSPEGPPMTPASLGGPEEEQSGGQSPGDTADTATYISNALAVSTEDFEKPGMTKADSNAPNKRVEEEKTLSSKEVQDKVQHVQPKEVQEEVPSDLTKPAVPAGDFAKPVLKKADSNAPETTLIPKEVQKELPYDLSQPVVLADDSGKPGKNKAVPGVEDEGTHLNAEEVQVDRQKEVKEDMLSDLSQPAENLRKAGPAALGKADCKAPEVGVANEGTNLHLKEVQKDMPSGLSQPAVSQEELKKPGPALATKPNIKAVETGVEDKGGDLPKKEVQEEVPCDLSQFAVSANVFAIAGMTVMTKATEVTEVSTSPASGDLPTVLVITATEGTATVVPHNENFGLINTESITKNSSSLPPAKVQERGGSALNGQRGKANEVNNLSTSDWRKRPRKRRRFSGLGKRVLRSSAADFEEEETEKGCLDSSKVYSLKKRKEMTDLVQLNPWKKKERMDVTQVRPLKMQRELMNLIQDLPLKKKKESKDSINFYPFKRKESVDLIHDGHPLKKKTDRWDLKAIISECGRIFVPHGSAVIAKDIESLKVMGKVIDHKQCADEMMVEACIKVPQPIETGDEPGLELIKSDENKDPHIWSSDSKDHPPEVKMADVDKMASQKSSELVQNKDMDFPSLEKHKKNSQFVAISLSKLKTVFSRRGKKKTPLKPVSEDQMLPLDKKSKADAGMESVHFSNSCKDTPDRITGAAEVAKEQTFGLDPKFALALGLTPRELHNNAPKSPEKSDIPLKQDIQSRLDLFTPQATSDQMSEALPSSPSATITLTDRGSPLKMKCKPADSIRKKWWLHYHTPTSFEKEKVAQPISSQLLTLNPDVRRVVSRGRPRTVKKDTSDASCPPADALTLLADLALSTSNNKVLEQQPDHLALQQQECCPSLLISDNSVKDGGSPHESDGEPESVLHALLKHPSVARLKLPPQSPSPKGLVVGSGERVVLVSQEHSYSLPPSSSLLLGLSGSTLQIPISEGLQPHRKDMVYGDGTQALRAFLCQEQDQNRKELGKESGVAPESMRKGIGRRQKFRRLRRFIEKDRSVQVTRLWKENYDFNSDSKFTNDPMDKTVIRALHGPWDFNIEDTNEQVQLIIHMWIGLFYSRSTARFFQADLSLLCMEEKDSTEVDHGMVQAQVTSETKTSSPAYIALSRIPEPEVLDRSNVGKKESQPLSLEPEALDLSVKTTSTVLDFTVDTKDSKQRIDLKSPSVYQPESGLHKEIISFHKQSTGLELKVYRDREDSMTSDKTSELDDDETNTHDNDSNGTLQNDVSPKRRNLESDGSYILLCEQAASVYINQEKVLETQRIDRGLEGKAKKEIQKEERSHDGEQNIARLKTMESKDVDEAQQVQDNDSVKTMSCTEVLGDGDLTNMADRVERNASEPRDGSYVAIYDGSESKMHKAYPSVEDSVEAAKPEAVHVGKDTTNKEINAQPAGNDSIGKALNAMHDEKIPKDVSRDDGNSKNEVQTALQEVNDNGDEAQTALQEGNDKGDEAQTALQEGNDNGDEAQTALQEGNDNGDEAQTALQEGNDNGDEAQTALQEGNDNGDEAQMALQEGNDNGDEVQPALQEGNDNGDEAQTALQEGNDNGDEAQTALQEGNDNGDEAQPALQEGNDNGDEAQTALQEGNDNGDEAKTALQEGNDNGDEAQTALQEGNDNGDEAQTALQEGNDNGDEAQTALQEGNDNGDEALPAVNYEKESGDKAAPAVCGGNNYVAETPPEISHNENDSQKETLSVVHGGNDSTLPVDMYSKLYIDEEPTDEVQPMELVGNVSVGTTRVLLEMQVEIKSNDEVLTTRVFPLCDGNMPFVGEFDTSIQSKDVSAEAKTTAVETDFNGIRDSKDQKRISVPGQSKSDIGTQGPRHSQDETSEVLTGQVEIPLIGAGIPREDISHTDVLHSHSQTSETVRAQIEIPFIGVELPFIGVETDSKDIMHTEVHDTHLCQKDTPISSVCHSDNLFSGEMFRIVSKANESVSRCPTPIVDDGYIPIPDIHSGCLVNCDASGVGKPLSRCPTPTQDEPPFVTELSYYHHTPKTVFLPDLKDTNSPNLNSVFALIENEKAYCEPHEPSLGSSPSSVENMLHELRKSSNNNSKPNNLEAIGNQFSQLWTEPRKKPIATSTPLNTPYTSSKEKNDYSPYSNMRLTPAEQDLYALSSHNSLHRFPASYPKTHSTVTQKAAFSVPSTYLEVQPNDTTERILTRDLSEIALEGDTNLCPASTENIIQSFRQNIPGVSGPTAASQNLSGPNFTEPHPYSQQLAMAVNLSKSEGSRGEYSWKEGQTNIDPMSSDVVKSKQTAAPVHSNTNPHPYNTPYVTEMRRQIASLQDYVMDESEEPAVEQDNIESSLETNWISDDQHASNTSQLNKTKLDFINSLREYQQWDKREFDDVLDFSKQGNSSSVTFQSEESDKIFTRMEENKQDWLKYCRSERSGNTSKSQIDLDNEHEEVSSFAKPCLVTVLDHKGNRITYENYPVLKPSTSTHTWTAPNSNRQGSSSFLEFSKRWDDTHNTDESDLTQSSVDLETLIFSERMNQMLKRKRKNNSSRYNRSKHHRSTVEERASSCSPAVTVHFSSLQEQESSEEHWEGLPSLAGQKLKIDMPERKGMPEETDRDMPQHLQKLSYTKGSEMTHVNVSDLVAESFKAYHAMMTEVCAGRKYPHRTERLKREEAKRNSLPKSRTPSKDKDFCGQMKKDMYDSLHDNLNSVVKQSCKNKFRFYILVTSDDPFFNETKELLEAEGHITVEQSQFCLGKDSPSSPLYIILRNEDIAEHICEVPHLLELKKSQNVLFAGIDRPDDIVNLTHQELFSKGGFVVFEGAALDTLSLSNIKKMSGFLEGLSKKGKWKWLLHYKDSRKLKESARSSAEAQGKKSFMDNCQEAGMVEVLPYHECDVISRTRPNYLHCLVRLQVQNVSARLPVFITDTTADKAFAKHGIFTMNINSFLLISQSDTCTIS</sequence>
<feature type="compositionally biased region" description="Polar residues" evidence="2">
    <location>
        <begin position="1280"/>
        <end position="1301"/>
    </location>
</feature>
<feature type="compositionally biased region" description="Basic and acidic residues" evidence="2">
    <location>
        <begin position="589"/>
        <end position="615"/>
    </location>
</feature>
<feature type="compositionally biased region" description="Polar residues" evidence="2">
    <location>
        <begin position="2757"/>
        <end position="2767"/>
    </location>
</feature>
<evidence type="ECO:0000259" key="5">
    <source>
        <dbReference type="Pfam" id="PF24630"/>
    </source>
</evidence>
<evidence type="ECO:0000259" key="3">
    <source>
        <dbReference type="Pfam" id="PF12509"/>
    </source>
</evidence>
<evidence type="ECO:0000313" key="6">
    <source>
        <dbReference type="Ensembl" id="ENSOTSP00005113382.1"/>
    </source>
</evidence>
<feature type="region of interest" description="Disordered" evidence="2">
    <location>
        <begin position="755"/>
        <end position="780"/>
    </location>
</feature>
<feature type="region of interest" description="Disordered" evidence="2">
    <location>
        <begin position="2633"/>
        <end position="2660"/>
    </location>
</feature>
<dbReference type="PANTHER" id="PTHR16207">
    <property type="entry name" value="SET DOMAIN-CONTAINING PROTEIN"/>
    <property type="match status" value="1"/>
</dbReference>
<reference evidence="6" key="2">
    <citation type="submission" date="2025-08" db="UniProtKB">
        <authorList>
            <consortium name="Ensembl"/>
        </authorList>
    </citation>
    <scope>IDENTIFICATION</scope>
</reference>
<feature type="domain" description="TASOR PIN" evidence="5">
    <location>
        <begin position="3329"/>
        <end position="3465"/>
    </location>
</feature>
<feature type="region of interest" description="Disordered" evidence="2">
    <location>
        <begin position="1759"/>
        <end position="1798"/>
    </location>
</feature>
<gene>
    <name evidence="6" type="primary">OGA</name>
</gene>
<dbReference type="InterPro" id="IPR046432">
    <property type="entry name" value="TASOR"/>
</dbReference>
<comment type="similarity">
    <text evidence="1">Belongs to the TASOR family.</text>
</comment>
<feature type="region of interest" description="Disordered" evidence="2">
    <location>
        <begin position="3055"/>
        <end position="3082"/>
    </location>
</feature>
<feature type="compositionally biased region" description="Basic and acidic residues" evidence="2">
    <location>
        <begin position="1759"/>
        <end position="1784"/>
    </location>
</feature>
<feature type="region of interest" description="Disordered" evidence="2">
    <location>
        <begin position="875"/>
        <end position="900"/>
    </location>
</feature>
<evidence type="ECO:0000256" key="1">
    <source>
        <dbReference type="ARBA" id="ARBA00008058"/>
    </source>
</evidence>
<dbReference type="Pfam" id="PF24630">
    <property type="entry name" value="PIN_TASOR"/>
    <property type="match status" value="1"/>
</dbReference>
<dbReference type="InterPro" id="IPR022188">
    <property type="entry name" value="TASOR_DUF3715"/>
</dbReference>
<dbReference type="GeneTree" id="ENSGT00530000063735"/>
<feature type="region of interest" description="Disordered" evidence="2">
    <location>
        <begin position="1994"/>
        <end position="2254"/>
    </location>
</feature>
<evidence type="ECO:0000256" key="2">
    <source>
        <dbReference type="SAM" id="MobiDB-lite"/>
    </source>
</evidence>
<feature type="region of interest" description="Disordered" evidence="2">
    <location>
        <begin position="3181"/>
        <end position="3205"/>
    </location>
</feature>
<feature type="compositionally biased region" description="Basic residues" evidence="2">
    <location>
        <begin position="3055"/>
        <end position="3072"/>
    </location>
</feature>
<dbReference type="Ensembl" id="ENSOTST00005117697.1">
    <property type="protein sequence ID" value="ENSOTSP00005113382.1"/>
    <property type="gene ID" value="ENSOTSG00005045614.2"/>
</dbReference>
<evidence type="ECO:0000313" key="7">
    <source>
        <dbReference type="Proteomes" id="UP000694402"/>
    </source>
</evidence>
<organism evidence="6 7">
    <name type="scientific">Oncorhynchus tshawytscha</name>
    <name type="common">Chinook salmon</name>
    <name type="synonym">Salmo tshawytscha</name>
    <dbReference type="NCBI Taxonomy" id="74940"/>
    <lineage>
        <taxon>Eukaryota</taxon>
        <taxon>Metazoa</taxon>
        <taxon>Chordata</taxon>
        <taxon>Craniata</taxon>
        <taxon>Vertebrata</taxon>
        <taxon>Euteleostomi</taxon>
        <taxon>Actinopterygii</taxon>
        <taxon>Neopterygii</taxon>
        <taxon>Teleostei</taxon>
        <taxon>Protacanthopterygii</taxon>
        <taxon>Salmoniformes</taxon>
        <taxon>Salmonidae</taxon>
        <taxon>Salmoninae</taxon>
        <taxon>Oncorhynchus</taxon>
    </lineage>
</organism>
<name>A0AAZ3P9M6_ONCTS</name>
<keyword evidence="7" id="KW-1185">Reference proteome</keyword>
<dbReference type="GO" id="GO:0005654">
    <property type="term" value="C:nucleoplasm"/>
    <property type="evidence" value="ECO:0007669"/>
    <property type="project" value="TreeGrafter"/>
</dbReference>
<dbReference type="Proteomes" id="UP000694402">
    <property type="component" value="Unassembled WGS sequence"/>
</dbReference>
<feature type="region of interest" description="Disordered" evidence="2">
    <location>
        <begin position="511"/>
        <end position="558"/>
    </location>
</feature>
<evidence type="ECO:0008006" key="8">
    <source>
        <dbReference type="Google" id="ProtNLM"/>
    </source>
</evidence>
<reference evidence="7" key="1">
    <citation type="journal article" date="2018" name="PLoS ONE">
        <title>Chinook salmon (Oncorhynchus tshawytscha) genome and transcriptome.</title>
        <authorList>
            <person name="Christensen K.A."/>
            <person name="Leong J.S."/>
            <person name="Sakhrani D."/>
            <person name="Biagi C.A."/>
            <person name="Minkley D.R."/>
            <person name="Withler R.E."/>
            <person name="Rondeau E.B."/>
            <person name="Koop B.F."/>
            <person name="Devlin R.H."/>
        </authorList>
    </citation>
    <scope>NUCLEOTIDE SEQUENCE [LARGE SCALE GENOMIC DNA]</scope>
</reference>